<dbReference type="EMBL" id="CP001810">
    <property type="protein sequence ID" value="ADL33439.1"/>
    <property type="molecule type" value="Genomic_DNA"/>
</dbReference>
<dbReference type="Gene3D" id="1.10.260.40">
    <property type="entry name" value="lambda repressor-like DNA-binding domains"/>
    <property type="match status" value="1"/>
</dbReference>
<evidence type="ECO:0000256" key="3">
    <source>
        <dbReference type="ARBA" id="ARBA00023163"/>
    </source>
</evidence>
<evidence type="ECO:0000256" key="1">
    <source>
        <dbReference type="ARBA" id="ARBA00023015"/>
    </source>
</evidence>
<dbReference type="Gene3D" id="3.40.50.2300">
    <property type="match status" value="2"/>
</dbReference>
<dbReference type="PROSITE" id="PS50932">
    <property type="entry name" value="HTH_LACI_2"/>
    <property type="match status" value="1"/>
</dbReference>
<dbReference type="PROSITE" id="PS50943">
    <property type="entry name" value="HTH_CROC1"/>
    <property type="match status" value="1"/>
</dbReference>
<dbReference type="InterPro" id="IPR001387">
    <property type="entry name" value="Cro/C1-type_HTH"/>
</dbReference>
<protein>
    <submittedName>
        <fullName evidence="6">Transcriptional regulator LacI family</fullName>
    </submittedName>
</protein>
<dbReference type="InterPro" id="IPR046335">
    <property type="entry name" value="LacI/GalR-like_sensor"/>
</dbReference>
<keyword evidence="3" id="KW-0804">Transcription</keyword>
<evidence type="ECO:0000313" key="6">
    <source>
        <dbReference type="EMBL" id="ADL33439.1"/>
    </source>
</evidence>
<feature type="domain" description="HTH cro/C1-type" evidence="5">
    <location>
        <begin position="1"/>
        <end position="46"/>
    </location>
</feature>
<accession>E0S0W4</accession>
<evidence type="ECO:0000313" key="7">
    <source>
        <dbReference type="Proteomes" id="UP000001299"/>
    </source>
</evidence>
<dbReference type="GO" id="GO:0003700">
    <property type="term" value="F:DNA-binding transcription factor activity"/>
    <property type="evidence" value="ECO:0007669"/>
    <property type="project" value="TreeGrafter"/>
</dbReference>
<dbReference type="SMART" id="SM00354">
    <property type="entry name" value="HTH_LACI"/>
    <property type="match status" value="1"/>
</dbReference>
<dbReference type="PROSITE" id="PS00356">
    <property type="entry name" value="HTH_LACI_1"/>
    <property type="match status" value="1"/>
</dbReference>
<sequence>MNIREIAKRAGVSTATVSNVLNGKLSKVSDETKEKIESIIKATGYKPNVMARSLVKKESRLIGLVVPYLGKDEDFFANPYNAHIIAALERYIRGKDYYLMLRCVGDPREIVPLLSSWNVDGAFFLGVYKDEVSEIRNEIDIPIVFLDTYAPGEDIVNIGIEDYRGGYLSARYLIGKGHTKLALVTPDISSEGVIQERYRGFADACKEAGVPFKNGNIYYTESTYHSAVQVGQDIAFGGGDYTAIACMSDIVAFGVIEGLKQCGLRVPYDMSVIGFDNLPDCEFMSPKLTSVAQDFEWKARKASGYLFKMIEEKISISADERQPIRVMERQSVKNLRE</sequence>
<name>E0S0W4_BUTPB</name>
<dbReference type="eggNOG" id="COG1609">
    <property type="taxonomic scope" value="Bacteria"/>
</dbReference>
<gene>
    <name evidence="6" type="ordered locus">bpr_I0696</name>
</gene>
<dbReference type="InterPro" id="IPR000843">
    <property type="entry name" value="HTH_LacI"/>
</dbReference>
<evidence type="ECO:0000256" key="2">
    <source>
        <dbReference type="ARBA" id="ARBA00023125"/>
    </source>
</evidence>
<organism evidence="6 7">
    <name type="scientific">Butyrivibrio proteoclasticus (strain ATCC 51982 / DSM 14932 / B316)</name>
    <name type="common">Clostridium proteoclasticum</name>
    <dbReference type="NCBI Taxonomy" id="515622"/>
    <lineage>
        <taxon>Bacteria</taxon>
        <taxon>Bacillati</taxon>
        <taxon>Bacillota</taxon>
        <taxon>Clostridia</taxon>
        <taxon>Lachnospirales</taxon>
        <taxon>Lachnospiraceae</taxon>
        <taxon>Butyrivibrio</taxon>
    </lineage>
</organism>
<keyword evidence="7" id="KW-1185">Reference proteome</keyword>
<dbReference type="PANTHER" id="PTHR30146">
    <property type="entry name" value="LACI-RELATED TRANSCRIPTIONAL REPRESSOR"/>
    <property type="match status" value="1"/>
</dbReference>
<dbReference type="Pfam" id="PF00356">
    <property type="entry name" value="LacI"/>
    <property type="match status" value="1"/>
</dbReference>
<dbReference type="Pfam" id="PF13377">
    <property type="entry name" value="Peripla_BP_3"/>
    <property type="match status" value="1"/>
</dbReference>
<dbReference type="STRING" id="515622.bpr_I0696"/>
<proteinExistence type="predicted"/>
<dbReference type="KEGG" id="bpb:bpr_I0696"/>
<dbReference type="AlphaFoldDB" id="E0S0W4"/>
<dbReference type="SUPFAM" id="SSF53822">
    <property type="entry name" value="Periplasmic binding protein-like I"/>
    <property type="match status" value="1"/>
</dbReference>
<dbReference type="Proteomes" id="UP000001299">
    <property type="component" value="Chromosome 1"/>
</dbReference>
<keyword evidence="2" id="KW-0238">DNA-binding</keyword>
<dbReference type="InterPro" id="IPR010982">
    <property type="entry name" value="Lambda_DNA-bd_dom_sf"/>
</dbReference>
<dbReference type="CDD" id="cd01392">
    <property type="entry name" value="HTH_LacI"/>
    <property type="match status" value="1"/>
</dbReference>
<evidence type="ECO:0000259" key="5">
    <source>
        <dbReference type="PROSITE" id="PS50943"/>
    </source>
</evidence>
<dbReference type="InterPro" id="IPR028082">
    <property type="entry name" value="Peripla_BP_I"/>
</dbReference>
<dbReference type="SUPFAM" id="SSF47413">
    <property type="entry name" value="lambda repressor-like DNA-binding domains"/>
    <property type="match status" value="1"/>
</dbReference>
<dbReference type="CDD" id="cd06267">
    <property type="entry name" value="PBP1_LacI_sugar_binding-like"/>
    <property type="match status" value="1"/>
</dbReference>
<keyword evidence="1" id="KW-0805">Transcription regulation</keyword>
<dbReference type="HOGENOM" id="CLU_037628_6_1_9"/>
<feature type="domain" description="HTH lacI-type" evidence="4">
    <location>
        <begin position="1"/>
        <end position="56"/>
    </location>
</feature>
<dbReference type="GO" id="GO:0000976">
    <property type="term" value="F:transcription cis-regulatory region binding"/>
    <property type="evidence" value="ECO:0007669"/>
    <property type="project" value="TreeGrafter"/>
</dbReference>
<evidence type="ECO:0000259" key="4">
    <source>
        <dbReference type="PROSITE" id="PS50932"/>
    </source>
</evidence>
<dbReference type="RefSeq" id="WP_013280095.1">
    <property type="nucleotide sequence ID" value="NC_014387.1"/>
</dbReference>
<reference evidence="6 7" key="1">
    <citation type="journal article" date="2010" name="PLoS ONE">
        <title>The glycobiome of the rumen bacterium Butyrivibrio proteoclasticus B316(T) highlights adaptation to a polysaccharide-rich environment.</title>
        <authorList>
            <person name="Kelly W.J."/>
            <person name="Leahy S.C."/>
            <person name="Altermann E."/>
            <person name="Yeoman C.J."/>
            <person name="Dunne J.C."/>
            <person name="Kong Z."/>
            <person name="Pacheco D.M."/>
            <person name="Li D."/>
            <person name="Noel S.J."/>
            <person name="Moon C.D."/>
            <person name="Cookson A.L."/>
            <person name="Attwood G.T."/>
        </authorList>
    </citation>
    <scope>NUCLEOTIDE SEQUENCE [LARGE SCALE GENOMIC DNA]</scope>
    <source>
        <strain evidence="7">ATCC 51982 / DSM 14932 / B316</strain>
    </source>
</reference>
<dbReference type="PANTHER" id="PTHR30146:SF24">
    <property type="entry name" value="XYLOSE OPERON REGULATORY PROTEIN"/>
    <property type="match status" value="1"/>
</dbReference>